<dbReference type="Gene3D" id="2.40.50.140">
    <property type="entry name" value="Nucleic acid-binding proteins"/>
    <property type="match status" value="1"/>
</dbReference>
<organism evidence="7 8">
    <name type="scientific">Candidatus Pelethenecus faecipullorum</name>
    <dbReference type="NCBI Taxonomy" id="2840900"/>
    <lineage>
        <taxon>Bacteria</taxon>
        <taxon>Bacillati</taxon>
        <taxon>Mycoplasmatota</taxon>
        <taxon>Mollicutes</taxon>
        <taxon>Candidatus Pelethenecus</taxon>
    </lineage>
</organism>
<protein>
    <submittedName>
        <fullName evidence="7">NfeD family protein</fullName>
    </submittedName>
</protein>
<dbReference type="EMBL" id="DVLF01000069">
    <property type="protein sequence ID" value="HIT49805.1"/>
    <property type="molecule type" value="Genomic_DNA"/>
</dbReference>
<dbReference type="PANTHER" id="PTHR33507:SF3">
    <property type="entry name" value="INNER MEMBRANE PROTEIN YBBJ"/>
    <property type="match status" value="1"/>
</dbReference>
<keyword evidence="4 5" id="KW-0472">Membrane</keyword>
<dbReference type="GO" id="GO:0005886">
    <property type="term" value="C:plasma membrane"/>
    <property type="evidence" value="ECO:0007669"/>
    <property type="project" value="TreeGrafter"/>
</dbReference>
<name>A0A9D1KI01_9MOLU</name>
<evidence type="ECO:0000259" key="6">
    <source>
        <dbReference type="Pfam" id="PF01957"/>
    </source>
</evidence>
<feature type="transmembrane region" description="Helical" evidence="5">
    <location>
        <begin position="6"/>
        <end position="22"/>
    </location>
</feature>
<dbReference type="Pfam" id="PF01957">
    <property type="entry name" value="NfeD"/>
    <property type="match status" value="1"/>
</dbReference>
<feature type="transmembrane region" description="Helical" evidence="5">
    <location>
        <begin position="53"/>
        <end position="71"/>
    </location>
</feature>
<gene>
    <name evidence="7" type="ORF">IAD46_02140</name>
</gene>
<comment type="caution">
    <text evidence="7">The sequence shown here is derived from an EMBL/GenBank/DDBJ whole genome shotgun (WGS) entry which is preliminary data.</text>
</comment>
<comment type="subcellular location">
    <subcellularLocation>
        <location evidence="1">Membrane</location>
        <topology evidence="1">Multi-pass membrane protein</topology>
    </subcellularLocation>
</comment>
<evidence type="ECO:0000313" key="8">
    <source>
        <dbReference type="Proteomes" id="UP000886758"/>
    </source>
</evidence>
<dbReference type="InterPro" id="IPR052165">
    <property type="entry name" value="Membrane_assoc_protease"/>
</dbReference>
<reference evidence="7" key="2">
    <citation type="journal article" date="2021" name="PeerJ">
        <title>Extensive microbial diversity within the chicken gut microbiome revealed by metagenomics and culture.</title>
        <authorList>
            <person name="Gilroy R."/>
            <person name="Ravi A."/>
            <person name="Getino M."/>
            <person name="Pursley I."/>
            <person name="Horton D.L."/>
            <person name="Alikhan N.F."/>
            <person name="Baker D."/>
            <person name="Gharbi K."/>
            <person name="Hall N."/>
            <person name="Watson M."/>
            <person name="Adriaenssens E.M."/>
            <person name="Foster-Nyarko E."/>
            <person name="Jarju S."/>
            <person name="Secka A."/>
            <person name="Antonio M."/>
            <person name="Oren A."/>
            <person name="Chaudhuri R.R."/>
            <person name="La Ragione R."/>
            <person name="Hildebrand F."/>
            <person name="Pallen M.J."/>
        </authorList>
    </citation>
    <scope>NUCLEOTIDE SEQUENCE</scope>
    <source>
        <strain evidence="7">ChiW17-6978</strain>
    </source>
</reference>
<dbReference type="PANTHER" id="PTHR33507">
    <property type="entry name" value="INNER MEMBRANE PROTEIN YBBJ"/>
    <property type="match status" value="1"/>
</dbReference>
<evidence type="ECO:0000256" key="1">
    <source>
        <dbReference type="ARBA" id="ARBA00004141"/>
    </source>
</evidence>
<evidence type="ECO:0000313" key="7">
    <source>
        <dbReference type="EMBL" id="HIT49805.1"/>
    </source>
</evidence>
<keyword evidence="2 5" id="KW-0812">Transmembrane</keyword>
<keyword evidence="3 5" id="KW-1133">Transmembrane helix</keyword>
<sequence length="150" mass="17110">MENYMVWIWLGVFLFTLIIEGVSQDLIAIWFSLGALISLAFSAIPGIPWYVEVVVFAVVSLVVMIFTRPLAKRILLNATRYTNIDEYVGKKVVVMREISKFQPGEVKLNGIIYQANLLEEETESIPKDEIVEIVTFKGNKVIVKKIKEEE</sequence>
<feature type="domain" description="NfeD-like C-terminal" evidence="6">
    <location>
        <begin position="85"/>
        <end position="145"/>
    </location>
</feature>
<accession>A0A9D1KI01</accession>
<evidence type="ECO:0000256" key="5">
    <source>
        <dbReference type="SAM" id="Phobius"/>
    </source>
</evidence>
<evidence type="ECO:0000256" key="3">
    <source>
        <dbReference type="ARBA" id="ARBA00022989"/>
    </source>
</evidence>
<proteinExistence type="predicted"/>
<evidence type="ECO:0000256" key="2">
    <source>
        <dbReference type="ARBA" id="ARBA00022692"/>
    </source>
</evidence>
<reference evidence="7" key="1">
    <citation type="submission" date="2020-10" db="EMBL/GenBank/DDBJ databases">
        <authorList>
            <person name="Gilroy R."/>
        </authorList>
    </citation>
    <scope>NUCLEOTIDE SEQUENCE</scope>
    <source>
        <strain evidence="7">ChiW17-6978</strain>
    </source>
</reference>
<dbReference type="InterPro" id="IPR002810">
    <property type="entry name" value="NfeD-like_C"/>
</dbReference>
<evidence type="ECO:0000256" key="4">
    <source>
        <dbReference type="ARBA" id="ARBA00023136"/>
    </source>
</evidence>
<dbReference type="Proteomes" id="UP000886758">
    <property type="component" value="Unassembled WGS sequence"/>
</dbReference>
<dbReference type="InterPro" id="IPR012340">
    <property type="entry name" value="NA-bd_OB-fold"/>
</dbReference>
<dbReference type="AlphaFoldDB" id="A0A9D1KI01"/>